<dbReference type="InterPro" id="IPR011009">
    <property type="entry name" value="Kinase-like_dom_sf"/>
</dbReference>
<protein>
    <recommendedName>
        <fullName evidence="3">ABC1 atypical kinase-like domain-containing protein</fullName>
    </recommendedName>
</protein>
<dbReference type="AlphaFoldDB" id="A0A7S0DAU5"/>
<organism evidence="4">
    <name type="scientific">Micromonas pusilla</name>
    <name type="common">Picoplanktonic green alga</name>
    <name type="synonym">Chromulina pusilla</name>
    <dbReference type="NCBI Taxonomy" id="38833"/>
    <lineage>
        <taxon>Eukaryota</taxon>
        <taxon>Viridiplantae</taxon>
        <taxon>Chlorophyta</taxon>
        <taxon>Mamiellophyceae</taxon>
        <taxon>Mamiellales</taxon>
        <taxon>Mamiellaceae</taxon>
        <taxon>Micromonas</taxon>
    </lineage>
</organism>
<dbReference type="PANTHER" id="PTHR43173">
    <property type="entry name" value="ABC1 FAMILY PROTEIN"/>
    <property type="match status" value="1"/>
</dbReference>
<evidence type="ECO:0000313" key="4">
    <source>
        <dbReference type="EMBL" id="CAD8449028.1"/>
    </source>
</evidence>
<feature type="domain" description="ABC1 atypical kinase-like" evidence="3">
    <location>
        <begin position="424"/>
        <end position="493"/>
    </location>
</feature>
<feature type="signal peptide" evidence="2">
    <location>
        <begin position="1"/>
        <end position="18"/>
    </location>
</feature>
<feature type="chain" id="PRO_5031260231" description="ABC1 atypical kinase-like domain-containing protein" evidence="2">
    <location>
        <begin position="19"/>
        <end position="613"/>
    </location>
</feature>
<keyword evidence="2" id="KW-0732">Signal</keyword>
<feature type="region of interest" description="Disordered" evidence="1">
    <location>
        <begin position="381"/>
        <end position="414"/>
    </location>
</feature>
<feature type="compositionally biased region" description="Basic and acidic residues" evidence="1">
    <location>
        <begin position="381"/>
        <end position="399"/>
    </location>
</feature>
<reference evidence="4" key="1">
    <citation type="submission" date="2021-01" db="EMBL/GenBank/DDBJ databases">
        <authorList>
            <person name="Corre E."/>
            <person name="Pelletier E."/>
            <person name="Niang G."/>
            <person name="Scheremetjew M."/>
            <person name="Finn R."/>
            <person name="Kale V."/>
            <person name="Holt S."/>
            <person name="Cochrane G."/>
            <person name="Meng A."/>
            <person name="Brown T."/>
            <person name="Cohen L."/>
        </authorList>
    </citation>
    <scope>NUCLEOTIDE SEQUENCE</scope>
    <source>
        <strain evidence="4">CCAC1681</strain>
    </source>
</reference>
<sequence length="613" mass="68206">MALATHGLLAKAAAGAAAAFGAVGTGLAIRSSQDEGTHRSLTFWYHCLPVYLEYRAVQFRNRDAGARGWNLPAWTGIPLDDSEADRAYGALHDKHAKPIRDLVLKMRGFYFKNAQLLSTRDDFVPSQYLEWCKETQDAAPCEMAPGEARAIAEKALAEKLGLSSSSSESSSSSKDSAIFASWDETPVGVASIGTVHAARLSDSLGGHEVCVKVQAPGIERRFRADIKTCIDFCRLAMPQHAPPLEEIERQFLTEFDYEAEAANLAETRANLLPKWRDKIDVPVPYENLCTKEVLVMSRLPGTKLVDGVRERFSLIAKARGLDPAEMERKQTDAVKSGSLIKKDVDADARATKRANFFLALSDTLVRKPRFYLRRAFGTRSRSYESERSEPESANLKETETETETESEKNFSPSPRLVNIGETLRTLLDVHAEEIFVHGAFNGDPHPGNVLLMPCGRLGLIDYGQVKRVDMATRRNYAKLVLAILAEDKKEIARLCQSSAPEGFGGDSRNKDEDVAYRLAMFWNDRDTPDVTLGLNLQEFLDEMERRDPVIRAPKDMVMIARVSMLLRGMANAFNVRLRVAEAWRPHAAALLAETDPDYYLLPRSAKNHRGKSS</sequence>
<proteinExistence type="predicted"/>
<dbReference type="EMBL" id="HBEN01013099">
    <property type="protein sequence ID" value="CAD8449028.1"/>
    <property type="molecule type" value="Transcribed_RNA"/>
</dbReference>
<evidence type="ECO:0000259" key="3">
    <source>
        <dbReference type="Pfam" id="PF03109"/>
    </source>
</evidence>
<evidence type="ECO:0000256" key="1">
    <source>
        <dbReference type="SAM" id="MobiDB-lite"/>
    </source>
</evidence>
<feature type="domain" description="ABC1 atypical kinase-like" evidence="3">
    <location>
        <begin position="175"/>
        <end position="309"/>
    </location>
</feature>
<dbReference type="CDD" id="cd05121">
    <property type="entry name" value="ABC1_ADCK3-like"/>
    <property type="match status" value="1"/>
</dbReference>
<accession>A0A7S0DAU5</accession>
<gene>
    <name evidence="4" type="ORF">MSP1401_LOCUS10921</name>
</gene>
<evidence type="ECO:0000256" key="2">
    <source>
        <dbReference type="SAM" id="SignalP"/>
    </source>
</evidence>
<name>A0A7S0DAU5_MICPS</name>
<dbReference type="PANTHER" id="PTHR43173:SF34">
    <property type="entry name" value="ABC1 ATYPICAL KINASE-LIKE DOMAIN-CONTAINING PROTEIN"/>
    <property type="match status" value="1"/>
</dbReference>
<dbReference type="InterPro" id="IPR004147">
    <property type="entry name" value="ABC1_dom"/>
</dbReference>
<dbReference type="SUPFAM" id="SSF56112">
    <property type="entry name" value="Protein kinase-like (PK-like)"/>
    <property type="match status" value="1"/>
</dbReference>
<dbReference type="InterPro" id="IPR051130">
    <property type="entry name" value="Mito_struct-func_regulator"/>
</dbReference>
<dbReference type="Pfam" id="PF03109">
    <property type="entry name" value="ABC1"/>
    <property type="match status" value="2"/>
</dbReference>